<evidence type="ECO:0000259" key="8">
    <source>
        <dbReference type="Pfam" id="PF01593"/>
    </source>
</evidence>
<accession>A0ABD5Q6G0</accession>
<proteinExistence type="predicted"/>
<dbReference type="GeneID" id="73046723"/>
<dbReference type="Gene3D" id="3.90.660.20">
    <property type="entry name" value="Protoporphyrinogen oxidase, mitochondrial, domain 2"/>
    <property type="match status" value="1"/>
</dbReference>
<dbReference type="InterPro" id="IPR050464">
    <property type="entry name" value="Zeta_carotene_desat/Oxidored"/>
</dbReference>
<dbReference type="SUPFAM" id="SSF54373">
    <property type="entry name" value="FAD-linked reductases, C-terminal domain"/>
    <property type="match status" value="1"/>
</dbReference>
<evidence type="ECO:0000256" key="2">
    <source>
        <dbReference type="ARBA" id="ARBA00022630"/>
    </source>
</evidence>
<comment type="caution">
    <text evidence="9">The sequence shown here is derived from an EMBL/GenBank/DDBJ whole genome shotgun (WGS) entry which is preliminary data.</text>
</comment>
<keyword evidence="3" id="KW-0274">FAD</keyword>
<evidence type="ECO:0000256" key="1">
    <source>
        <dbReference type="ARBA" id="ARBA00001974"/>
    </source>
</evidence>
<evidence type="ECO:0000256" key="7">
    <source>
        <dbReference type="SAM" id="MobiDB-lite"/>
    </source>
</evidence>
<feature type="compositionally biased region" description="Basic and acidic residues" evidence="7">
    <location>
        <begin position="412"/>
        <end position="424"/>
    </location>
</feature>
<keyword evidence="10" id="KW-1185">Reference proteome</keyword>
<comment type="pathway">
    <text evidence="6">Porphyrin-containing compound metabolism.</text>
</comment>
<feature type="domain" description="Amine oxidase" evidence="8">
    <location>
        <begin position="10"/>
        <end position="416"/>
    </location>
</feature>
<feature type="region of interest" description="Disordered" evidence="7">
    <location>
        <begin position="412"/>
        <end position="432"/>
    </location>
</feature>
<dbReference type="AlphaFoldDB" id="A0ABD5Q6G0"/>
<dbReference type="EMBL" id="JBHSHT010000002">
    <property type="protein sequence ID" value="MFC4826180.1"/>
    <property type="molecule type" value="Genomic_DNA"/>
</dbReference>
<dbReference type="NCBIfam" id="TIGR00562">
    <property type="entry name" value="proto_IX_ox"/>
    <property type="match status" value="1"/>
</dbReference>
<dbReference type="PANTHER" id="PTHR42923">
    <property type="entry name" value="PROTOPORPHYRINOGEN OXIDASE"/>
    <property type="match status" value="1"/>
</dbReference>
<keyword evidence="5" id="KW-0350">Heme biosynthesis</keyword>
<dbReference type="InterPro" id="IPR004572">
    <property type="entry name" value="Protoporphyrinogen_oxidase"/>
</dbReference>
<dbReference type="InterPro" id="IPR036188">
    <property type="entry name" value="FAD/NAD-bd_sf"/>
</dbReference>
<name>A0ABD5Q6G0_9EURY</name>
<dbReference type="InterPro" id="IPR002937">
    <property type="entry name" value="Amino_oxidase"/>
</dbReference>
<comment type="cofactor">
    <cofactor evidence="1">
        <name>FAD</name>
        <dbReference type="ChEBI" id="CHEBI:57692"/>
    </cofactor>
</comment>
<evidence type="ECO:0000256" key="3">
    <source>
        <dbReference type="ARBA" id="ARBA00022827"/>
    </source>
</evidence>
<evidence type="ECO:0000256" key="4">
    <source>
        <dbReference type="ARBA" id="ARBA00023002"/>
    </source>
</evidence>
<gene>
    <name evidence="9" type="primary">hemG</name>
    <name evidence="9" type="ORF">ACFO9K_18155</name>
</gene>
<keyword evidence="2" id="KW-0285">Flavoprotein</keyword>
<dbReference type="GO" id="GO:0006783">
    <property type="term" value="P:heme biosynthetic process"/>
    <property type="evidence" value="ECO:0007669"/>
    <property type="project" value="UniProtKB-KW"/>
</dbReference>
<reference evidence="9 10" key="1">
    <citation type="journal article" date="2019" name="Int. J. Syst. Evol. Microbiol.">
        <title>The Global Catalogue of Microorganisms (GCM) 10K type strain sequencing project: providing services to taxonomists for standard genome sequencing and annotation.</title>
        <authorList>
            <consortium name="The Broad Institute Genomics Platform"/>
            <consortium name="The Broad Institute Genome Sequencing Center for Infectious Disease"/>
            <person name="Wu L."/>
            <person name="Ma J."/>
        </authorList>
    </citation>
    <scope>NUCLEOTIDE SEQUENCE [LARGE SCALE GENOMIC DNA]</scope>
    <source>
        <strain evidence="9 10">XZYJ18</strain>
    </source>
</reference>
<dbReference type="Proteomes" id="UP001595945">
    <property type="component" value="Unassembled WGS sequence"/>
</dbReference>
<evidence type="ECO:0000256" key="5">
    <source>
        <dbReference type="ARBA" id="ARBA00023133"/>
    </source>
</evidence>
<dbReference type="RefSeq" id="WP_254268199.1">
    <property type="nucleotide sequence ID" value="NZ_CP100400.1"/>
</dbReference>
<dbReference type="EC" id="1.3.3.4" evidence="9"/>
<evidence type="ECO:0000313" key="9">
    <source>
        <dbReference type="EMBL" id="MFC4826180.1"/>
    </source>
</evidence>
<organism evidence="9 10">
    <name type="scientific">Halorussus aquaticus</name>
    <dbReference type="NCBI Taxonomy" id="2953748"/>
    <lineage>
        <taxon>Archaea</taxon>
        <taxon>Methanobacteriati</taxon>
        <taxon>Methanobacteriota</taxon>
        <taxon>Stenosarchaea group</taxon>
        <taxon>Halobacteria</taxon>
        <taxon>Halobacteriales</taxon>
        <taxon>Haladaptataceae</taxon>
        <taxon>Halorussus</taxon>
    </lineage>
</organism>
<evidence type="ECO:0000256" key="6">
    <source>
        <dbReference type="ARBA" id="ARBA00023444"/>
    </source>
</evidence>
<dbReference type="Gene3D" id="1.10.3110.10">
    <property type="entry name" value="protoporphyrinogen ix oxidase, domain 3"/>
    <property type="match status" value="1"/>
</dbReference>
<sequence length="432" mass="46969">MSVGIVGGGITGLATHHYLRESGVKSVVFEADDEPGGVVRSRKVEGRVLDFGPQRTRLTPSIRGLVESLELDDELREAADPPLYVYHHGKLRRVPQTPREAVTTDLLSWRGKVRVLLEPFTDPARDGETVEEFLTRTFGSEVARYYFGPLYGGIYGSHPGEMPVEHSLAKALDGAGIEGSVLTSVARKVLAGREAPPIVSFDDGLQRLPEALAEAHDESAELGTPVGEIRREESDFVLETSAGETAVDELVVTTPADVTADLLGDLSPDSAEALRELNYNPQVVVHLHSEADLTGAGYQVQYDEAFRTLGATWNASMLDRDGVYTCYLGGSRNPEMVEWSDDELASVATEEFEEITGASARALSVHRLRRGMPAYDRSWEARDRISTPEGVHLCTNYTARAGIPGRIREAKRTAEKLAKSRADAADAPSVVA</sequence>
<keyword evidence="4 9" id="KW-0560">Oxidoreductase</keyword>
<dbReference type="SUPFAM" id="SSF51905">
    <property type="entry name" value="FAD/NAD(P)-binding domain"/>
    <property type="match status" value="1"/>
</dbReference>
<protein>
    <submittedName>
        <fullName evidence="9">Protoporphyrinogen oxidase</fullName>
        <ecNumber evidence="9">1.3.3.4</ecNumber>
    </submittedName>
</protein>
<dbReference type="GO" id="GO:0004729">
    <property type="term" value="F:oxygen-dependent protoporphyrinogen oxidase activity"/>
    <property type="evidence" value="ECO:0007669"/>
    <property type="project" value="UniProtKB-EC"/>
</dbReference>
<dbReference type="Gene3D" id="3.50.50.60">
    <property type="entry name" value="FAD/NAD(P)-binding domain"/>
    <property type="match status" value="1"/>
</dbReference>
<dbReference type="PANTHER" id="PTHR42923:SF3">
    <property type="entry name" value="PROTOPORPHYRINOGEN OXIDASE"/>
    <property type="match status" value="1"/>
</dbReference>
<evidence type="ECO:0000313" key="10">
    <source>
        <dbReference type="Proteomes" id="UP001595945"/>
    </source>
</evidence>
<dbReference type="Pfam" id="PF01593">
    <property type="entry name" value="Amino_oxidase"/>
    <property type="match status" value="1"/>
</dbReference>